<comment type="subunit">
    <text evidence="4">Monomer.</text>
</comment>
<evidence type="ECO:0000313" key="13">
    <source>
        <dbReference type="Proteomes" id="UP000011777"/>
    </source>
</evidence>
<protein>
    <recommendedName>
        <fullName evidence="5">Exonuclease V, mitochondrial</fullName>
    </recommendedName>
    <alternativeName>
        <fullName evidence="11">Defects in morphology protein 1</fullName>
    </alternativeName>
</protein>
<comment type="caution">
    <text evidence="12">The sequence shown here is derived from an EMBL/GenBank/DDBJ whole genome shotgun (WGS) entry which is preliminary data.</text>
</comment>
<keyword evidence="13" id="KW-1185">Reference proteome</keyword>
<sequence length="578" mass="66654">MNKLKRFQTLTRHLPTTPTPTPTRTTSFIDQESTNDKITTILKSMVYASSEIQSLSNTQLTNIYTAWNIYSQNDLPLTTPLKQTPFEYLSIKNDDASMFSNPRLSVTKLLVSGWCELREYYRCYAGSVRMEPSRSMRLGTELHEKLEMEVHPVIEVDSLMKFIEDNWKQIKEGYDVDGFGEWEMETNNNGVAMDWSDSIIDRLYALIMGSEAREVLLHGYLDMNVGKFVTAEWNLSRDSSVLVSGVVDLIKLSSLKYVKDDDLFAELNTYVEANSEVVDDVPLVDLQEFFLNAGNILSDFKYYQLSFSDIKTSTRSRVPLQDSVLRSAEFQTFYYRHLFEVLGKDPKFTYYSLLENATRRGYDIDKPLSVVTTFKILRKHYHLFYEDFIKLANGKPIGFQPYDSESISEPYHFGHVFQTHEDFSLDNPKHDSFIESLREYDAIDYNKLLVPLLKTWKTPPTLRYLAARAAQFYHLLGNNIGDTTTVEYRNSITSDITETMTYTYDPDEFAEELYQATKFWNGQRDPIPTNDNSRCTYCDFKSKCSVSKIGVSGGEETKKLGPKIRQFLNECKTSSKGS</sequence>
<dbReference type="EMBL" id="AOGT01001015">
    <property type="protein sequence ID" value="EMG48654.1"/>
    <property type="molecule type" value="Genomic_DNA"/>
</dbReference>
<evidence type="ECO:0000256" key="9">
    <source>
        <dbReference type="ARBA" id="ARBA00023004"/>
    </source>
</evidence>
<dbReference type="GO" id="GO:0036297">
    <property type="term" value="P:interstrand cross-link repair"/>
    <property type="evidence" value="ECO:0007669"/>
    <property type="project" value="TreeGrafter"/>
</dbReference>
<evidence type="ECO:0000256" key="2">
    <source>
        <dbReference type="ARBA" id="ARBA00001966"/>
    </source>
</evidence>
<dbReference type="InterPro" id="IPR019190">
    <property type="entry name" value="EXOV"/>
</dbReference>
<dbReference type="PANTHER" id="PTHR14464">
    <property type="entry name" value="EXONUCLEASE V"/>
    <property type="match status" value="1"/>
</dbReference>
<keyword evidence="10" id="KW-0411">Iron-sulfur</keyword>
<keyword evidence="7" id="KW-0540">Nuclease</keyword>
<dbReference type="GO" id="GO:0051539">
    <property type="term" value="F:4 iron, 4 sulfur cluster binding"/>
    <property type="evidence" value="ECO:0007669"/>
    <property type="project" value="UniProtKB-KW"/>
</dbReference>
<dbReference type="OMA" id="LQVMYYR"/>
<dbReference type="GO" id="GO:0045145">
    <property type="term" value="F:single-stranded DNA 5'-3' DNA exonuclease activity"/>
    <property type="evidence" value="ECO:0007669"/>
    <property type="project" value="InterPro"/>
</dbReference>
<gene>
    <name evidence="12" type="ORF">G210_0739</name>
</gene>
<evidence type="ECO:0000256" key="11">
    <source>
        <dbReference type="ARBA" id="ARBA00030412"/>
    </source>
</evidence>
<evidence type="ECO:0000256" key="1">
    <source>
        <dbReference type="ARBA" id="ARBA00001946"/>
    </source>
</evidence>
<keyword evidence="8" id="KW-0378">Hydrolase</keyword>
<dbReference type="Proteomes" id="UP000011777">
    <property type="component" value="Unassembled WGS sequence"/>
</dbReference>
<dbReference type="AlphaFoldDB" id="M3K1S2"/>
<organism evidence="12 13">
    <name type="scientific">Candida maltosa (strain Xu316)</name>
    <name type="common">Yeast</name>
    <dbReference type="NCBI Taxonomy" id="1245528"/>
    <lineage>
        <taxon>Eukaryota</taxon>
        <taxon>Fungi</taxon>
        <taxon>Dikarya</taxon>
        <taxon>Ascomycota</taxon>
        <taxon>Saccharomycotina</taxon>
        <taxon>Pichiomycetes</taxon>
        <taxon>Debaryomycetaceae</taxon>
        <taxon>Candida/Lodderomyces clade</taxon>
        <taxon>Candida</taxon>
    </lineage>
</organism>
<evidence type="ECO:0000256" key="10">
    <source>
        <dbReference type="ARBA" id="ARBA00023014"/>
    </source>
</evidence>
<evidence type="ECO:0000256" key="8">
    <source>
        <dbReference type="ARBA" id="ARBA00022839"/>
    </source>
</evidence>
<dbReference type="Pfam" id="PF09810">
    <property type="entry name" value="Exo5"/>
    <property type="match status" value="1"/>
</dbReference>
<comment type="similarity">
    <text evidence="3">Belongs to the EXO5 family.</text>
</comment>
<dbReference type="eggNOG" id="ENOG502QR0P">
    <property type="taxonomic scope" value="Eukaryota"/>
</dbReference>
<evidence type="ECO:0000256" key="3">
    <source>
        <dbReference type="ARBA" id="ARBA00009797"/>
    </source>
</evidence>
<reference evidence="12 13" key="1">
    <citation type="submission" date="2013-02" db="EMBL/GenBank/DDBJ databases">
        <title>Genome sequence of Candida maltosa Xu316, a potential industrial strain for xylitol and ethanol production.</title>
        <authorList>
            <person name="Yu J."/>
            <person name="Wang Q."/>
            <person name="Geng X."/>
            <person name="Bao W."/>
            <person name="He P."/>
            <person name="Cai J."/>
        </authorList>
    </citation>
    <scope>NUCLEOTIDE SEQUENCE [LARGE SCALE GENOMIC DNA]</scope>
    <source>
        <strain evidence="13">Xu316</strain>
    </source>
</reference>
<comment type="cofactor">
    <cofactor evidence="1">
        <name>Mg(2+)</name>
        <dbReference type="ChEBI" id="CHEBI:18420"/>
    </cofactor>
</comment>
<name>M3K1S2_CANMX</name>
<dbReference type="STRING" id="1245528.M3K1S2"/>
<evidence type="ECO:0000256" key="4">
    <source>
        <dbReference type="ARBA" id="ARBA00011245"/>
    </source>
</evidence>
<keyword evidence="9" id="KW-0408">Iron</keyword>
<dbReference type="PANTHER" id="PTHR14464:SF4">
    <property type="entry name" value="EXONUCLEASE V"/>
    <property type="match status" value="1"/>
</dbReference>
<dbReference type="GO" id="GO:0005634">
    <property type="term" value="C:nucleus"/>
    <property type="evidence" value="ECO:0007669"/>
    <property type="project" value="TreeGrafter"/>
</dbReference>
<evidence type="ECO:0000313" key="12">
    <source>
        <dbReference type="EMBL" id="EMG48654.1"/>
    </source>
</evidence>
<proteinExistence type="inferred from homology"/>
<dbReference type="GO" id="GO:0005739">
    <property type="term" value="C:mitochondrion"/>
    <property type="evidence" value="ECO:0007669"/>
    <property type="project" value="TreeGrafter"/>
</dbReference>
<dbReference type="HOGENOM" id="CLU_019985_0_0_1"/>
<evidence type="ECO:0000256" key="5">
    <source>
        <dbReference type="ARBA" id="ARBA00013561"/>
    </source>
</evidence>
<comment type="cofactor">
    <cofactor evidence="2">
        <name>[4Fe-4S] cluster</name>
        <dbReference type="ChEBI" id="CHEBI:49883"/>
    </cofactor>
</comment>
<dbReference type="OrthoDB" id="354769at2759"/>
<keyword evidence="6" id="KW-0479">Metal-binding</keyword>
<keyword evidence="6" id="KW-0004">4Fe-4S</keyword>
<keyword evidence="8" id="KW-0269">Exonuclease</keyword>
<evidence type="ECO:0000256" key="6">
    <source>
        <dbReference type="ARBA" id="ARBA00022485"/>
    </source>
</evidence>
<accession>M3K1S2</accession>
<evidence type="ECO:0000256" key="7">
    <source>
        <dbReference type="ARBA" id="ARBA00022722"/>
    </source>
</evidence>